<dbReference type="InterPro" id="IPR022417">
    <property type="entry name" value="Porphobilin_deaminase_N"/>
</dbReference>
<dbReference type="SUPFAM" id="SSF53850">
    <property type="entry name" value="Periplasmic binding protein-like II"/>
    <property type="match status" value="1"/>
</dbReference>
<evidence type="ECO:0000256" key="6">
    <source>
        <dbReference type="ARBA" id="ARBA00048169"/>
    </source>
</evidence>
<dbReference type="PIRSF" id="PIRSF001438">
    <property type="entry name" value="4pyrrol_synth_OHMeBilane_synth"/>
    <property type="match status" value="1"/>
</dbReference>
<dbReference type="EMBL" id="SIXH01000088">
    <property type="protein sequence ID" value="TBO59283.1"/>
    <property type="molecule type" value="Genomic_DNA"/>
</dbReference>
<comment type="catalytic activity">
    <reaction evidence="6 7">
        <text>4 porphobilinogen + H2O = hydroxymethylbilane + 4 NH4(+)</text>
        <dbReference type="Rhea" id="RHEA:13185"/>
        <dbReference type="ChEBI" id="CHEBI:15377"/>
        <dbReference type="ChEBI" id="CHEBI:28938"/>
        <dbReference type="ChEBI" id="CHEBI:57845"/>
        <dbReference type="ChEBI" id="CHEBI:58126"/>
        <dbReference type="EC" id="2.5.1.61"/>
    </reaction>
</comment>
<dbReference type="PRINTS" id="PR00151">
    <property type="entry name" value="PORPHBDMNASE"/>
</dbReference>
<comment type="function">
    <text evidence="1 7">Tetrapolymerization of the monopyrrole PBG into the hydroxymethylbilane pre-uroporphyrinogen in several discrete steps.</text>
</comment>
<dbReference type="InterPro" id="IPR000860">
    <property type="entry name" value="HemC"/>
</dbReference>
<comment type="caution">
    <text evidence="10">The sequence shown here is derived from an EMBL/GenBank/DDBJ whole genome shotgun (WGS) entry which is preliminary data.</text>
</comment>
<evidence type="ECO:0000313" key="11">
    <source>
        <dbReference type="Proteomes" id="UP000292452"/>
    </source>
</evidence>
<proteinExistence type="inferred from homology"/>
<gene>
    <name evidence="7 10" type="primary">hemC</name>
    <name evidence="10" type="ORF">EYS09_12850</name>
</gene>
<dbReference type="AlphaFoldDB" id="A0A4Q9HVR7"/>
<evidence type="ECO:0000256" key="2">
    <source>
        <dbReference type="ARBA" id="ARBA00005638"/>
    </source>
</evidence>
<accession>A0A4Q9HVR7</accession>
<dbReference type="NCBIfam" id="TIGR00212">
    <property type="entry name" value="hemC"/>
    <property type="match status" value="1"/>
</dbReference>
<comment type="cofactor">
    <cofactor evidence="7">
        <name>dipyrromethane</name>
        <dbReference type="ChEBI" id="CHEBI:60342"/>
    </cofactor>
    <text evidence="7">Binds 1 dipyrromethane group covalently.</text>
</comment>
<dbReference type="PANTHER" id="PTHR11557">
    <property type="entry name" value="PORPHOBILINOGEN DEAMINASE"/>
    <property type="match status" value="1"/>
</dbReference>
<organism evidence="10 11">
    <name type="scientific">Streptomyces kasugaensis</name>
    <dbReference type="NCBI Taxonomy" id="1946"/>
    <lineage>
        <taxon>Bacteria</taxon>
        <taxon>Bacillati</taxon>
        <taxon>Actinomycetota</taxon>
        <taxon>Actinomycetes</taxon>
        <taxon>Kitasatosporales</taxon>
        <taxon>Streptomycetaceae</taxon>
        <taxon>Streptomyces</taxon>
    </lineage>
</organism>
<evidence type="ECO:0000256" key="5">
    <source>
        <dbReference type="ARBA" id="ARBA00023244"/>
    </source>
</evidence>
<dbReference type="Gene3D" id="3.30.160.40">
    <property type="entry name" value="Porphobilinogen deaminase, C-terminal domain"/>
    <property type="match status" value="1"/>
</dbReference>
<comment type="subunit">
    <text evidence="3 7">Monomer.</text>
</comment>
<reference evidence="10 11" key="1">
    <citation type="submission" date="2019-02" db="EMBL/GenBank/DDBJ databases">
        <title>Draft Genome Sequence of Streptomyces sp. AM-2504, identified by 16S rRNA comparative analysis as a Streptomyces Kasugaensis strain.</title>
        <authorList>
            <person name="Napolioni V."/>
            <person name="Giuliodori A.M."/>
            <person name="Spurio R."/>
            <person name="Fabbretti A."/>
        </authorList>
    </citation>
    <scope>NUCLEOTIDE SEQUENCE [LARGE SCALE GENOMIC DNA]</scope>
    <source>
        <strain evidence="10 11">AM-2504</strain>
    </source>
</reference>
<feature type="domain" description="Porphobilinogen deaminase N-terminal" evidence="8">
    <location>
        <begin position="10"/>
        <end position="224"/>
    </location>
</feature>
<keyword evidence="5 7" id="KW-0627">Porphyrin biosynthesis</keyword>
<dbReference type="EC" id="2.5.1.61" evidence="7"/>
<dbReference type="GO" id="GO:0004418">
    <property type="term" value="F:hydroxymethylbilane synthase activity"/>
    <property type="evidence" value="ECO:0007669"/>
    <property type="project" value="UniProtKB-UniRule"/>
</dbReference>
<feature type="modified residue" description="S-(dipyrrolylmethanemethyl)cysteine" evidence="7">
    <location>
        <position position="255"/>
    </location>
</feature>
<dbReference type="InterPro" id="IPR036803">
    <property type="entry name" value="Porphobilinogen_deaminase_C_sf"/>
</dbReference>
<evidence type="ECO:0000259" key="8">
    <source>
        <dbReference type="Pfam" id="PF01379"/>
    </source>
</evidence>
<dbReference type="Pfam" id="PF01379">
    <property type="entry name" value="Porphobil_deam"/>
    <property type="match status" value="1"/>
</dbReference>
<evidence type="ECO:0000256" key="3">
    <source>
        <dbReference type="ARBA" id="ARBA00011245"/>
    </source>
</evidence>
<dbReference type="CDD" id="cd00494">
    <property type="entry name" value="PBP2_HMBS"/>
    <property type="match status" value="1"/>
</dbReference>
<sequence>MSSDFPARKLRIGTRSSPLALAQVDQVSGLLREREPDLGIEVVPVTTEADKWPGDLARLGGKGLFVREIDQMLQRSRIDMAVHCIKDVPGDIPLPEGLVFAAYLPRDDVRDVLLVPQGSDVRTLDDLPPGASVATSAVRRKAQINRVRPDLDVVRVRGLVGTRIGKLDGRKPMDHKLDAMVLARAGLERLGLAHRARQVFGVGEMLPAVGAGALGLECREDDGPVAHLLRQLNHERTMTEIAAERVMLGGLRGHCNSPIAGHCVTEPDGQLSLRGMVFSGDGSRFVHAHLWGEGMNDPAVLGSRVCAELLRQGARDIIAGIPH</sequence>
<name>A0A4Q9HVR7_STRKA</name>
<comment type="miscellaneous">
    <text evidence="7">The porphobilinogen subunits are added to the dipyrromethane group.</text>
</comment>
<evidence type="ECO:0000256" key="1">
    <source>
        <dbReference type="ARBA" id="ARBA00002869"/>
    </source>
</evidence>
<dbReference type="GO" id="GO:0005737">
    <property type="term" value="C:cytoplasm"/>
    <property type="evidence" value="ECO:0007669"/>
    <property type="project" value="UniProtKB-UniRule"/>
</dbReference>
<dbReference type="Pfam" id="PF03900">
    <property type="entry name" value="Porphobil_deamC"/>
    <property type="match status" value="1"/>
</dbReference>
<evidence type="ECO:0000259" key="9">
    <source>
        <dbReference type="Pfam" id="PF03900"/>
    </source>
</evidence>
<feature type="domain" description="Porphobilinogen deaminase C-terminal" evidence="9">
    <location>
        <begin position="239"/>
        <end position="310"/>
    </location>
</feature>
<protein>
    <recommendedName>
        <fullName evidence="7">Porphobilinogen deaminase</fullName>
        <shortName evidence="7">PBG</shortName>
        <ecNumber evidence="7">2.5.1.61</ecNumber>
    </recommendedName>
    <alternativeName>
        <fullName evidence="7">Hydroxymethylbilane synthase</fullName>
        <shortName evidence="7">HMBS</shortName>
    </alternativeName>
    <alternativeName>
        <fullName evidence="7">Pre-uroporphyrinogen synthase</fullName>
    </alternativeName>
</protein>
<evidence type="ECO:0000256" key="7">
    <source>
        <dbReference type="HAMAP-Rule" id="MF_00260"/>
    </source>
</evidence>
<keyword evidence="11" id="KW-1185">Reference proteome</keyword>
<evidence type="ECO:0000256" key="4">
    <source>
        <dbReference type="ARBA" id="ARBA00022679"/>
    </source>
</evidence>
<dbReference type="PANTHER" id="PTHR11557:SF0">
    <property type="entry name" value="PORPHOBILINOGEN DEAMINASE"/>
    <property type="match status" value="1"/>
</dbReference>
<keyword evidence="4 7" id="KW-0808">Transferase</keyword>
<dbReference type="InterPro" id="IPR022418">
    <property type="entry name" value="Porphobilinogen_deaminase_C"/>
</dbReference>
<dbReference type="RefSeq" id="WP_131123296.1">
    <property type="nucleotide sequence ID" value="NZ_SIXH01000088.1"/>
</dbReference>
<comment type="similarity">
    <text evidence="2 7">Belongs to the HMBS family.</text>
</comment>
<dbReference type="Proteomes" id="UP000292452">
    <property type="component" value="Unassembled WGS sequence"/>
</dbReference>
<dbReference type="FunFam" id="3.40.190.10:FF:000005">
    <property type="entry name" value="Porphobilinogen deaminase"/>
    <property type="match status" value="1"/>
</dbReference>
<dbReference type="HAMAP" id="MF_00260">
    <property type="entry name" value="Porphobil_deam"/>
    <property type="match status" value="1"/>
</dbReference>
<dbReference type="Gene3D" id="3.40.190.10">
    <property type="entry name" value="Periplasmic binding protein-like II"/>
    <property type="match status" value="2"/>
</dbReference>
<evidence type="ECO:0000313" key="10">
    <source>
        <dbReference type="EMBL" id="TBO59283.1"/>
    </source>
</evidence>
<dbReference type="InterPro" id="IPR022419">
    <property type="entry name" value="Porphobilin_deaminase_cofac_BS"/>
</dbReference>
<dbReference type="PROSITE" id="PS00533">
    <property type="entry name" value="PORPHOBILINOGEN_DEAM"/>
    <property type="match status" value="1"/>
</dbReference>
<dbReference type="GO" id="GO:0006782">
    <property type="term" value="P:protoporphyrinogen IX biosynthetic process"/>
    <property type="evidence" value="ECO:0007669"/>
    <property type="project" value="UniProtKB-UniRule"/>
</dbReference>
<dbReference type="SUPFAM" id="SSF54782">
    <property type="entry name" value="Porphobilinogen deaminase (hydroxymethylbilane synthase), C-terminal domain"/>
    <property type="match status" value="1"/>
</dbReference>